<feature type="compositionally biased region" description="Gly residues" evidence="1">
    <location>
        <begin position="67"/>
        <end position="85"/>
    </location>
</feature>
<sequence length="224" mass="23610">MCWQQKPTANGTTRVHLRTHRVGCCRDANPSMRLRCVLHYVIRYTLATLYACQRRISGDSRGAVGDNGGGAGGGGGGVSVGGGVDVAGDGREDNATPPPEGERLPGDGASSTAPDHEQRISDDDRSSSRGPHRVHTFDGHDDPDMAEACCGQLRRKWTDSTNEIPHSQLEEGEVGISLSSESSHLPLLPQVSDSSGVGVADPLSSGYVCDGKTRGTSMKIDDGR</sequence>
<evidence type="ECO:0000313" key="3">
    <source>
        <dbReference type="Proteomes" id="UP000299102"/>
    </source>
</evidence>
<dbReference type="EMBL" id="BGZK01000098">
    <property type="protein sequence ID" value="GBP18515.1"/>
    <property type="molecule type" value="Genomic_DNA"/>
</dbReference>
<accession>A0A4C1TWT5</accession>
<dbReference type="AlphaFoldDB" id="A0A4C1TWT5"/>
<proteinExistence type="predicted"/>
<evidence type="ECO:0000313" key="2">
    <source>
        <dbReference type="EMBL" id="GBP18515.1"/>
    </source>
</evidence>
<feature type="region of interest" description="Disordered" evidence="1">
    <location>
        <begin position="67"/>
        <end position="144"/>
    </location>
</feature>
<organism evidence="2 3">
    <name type="scientific">Eumeta variegata</name>
    <name type="common">Bagworm moth</name>
    <name type="synonym">Eumeta japonica</name>
    <dbReference type="NCBI Taxonomy" id="151549"/>
    <lineage>
        <taxon>Eukaryota</taxon>
        <taxon>Metazoa</taxon>
        <taxon>Ecdysozoa</taxon>
        <taxon>Arthropoda</taxon>
        <taxon>Hexapoda</taxon>
        <taxon>Insecta</taxon>
        <taxon>Pterygota</taxon>
        <taxon>Neoptera</taxon>
        <taxon>Endopterygota</taxon>
        <taxon>Lepidoptera</taxon>
        <taxon>Glossata</taxon>
        <taxon>Ditrysia</taxon>
        <taxon>Tineoidea</taxon>
        <taxon>Psychidae</taxon>
        <taxon>Oiketicinae</taxon>
        <taxon>Eumeta</taxon>
    </lineage>
</organism>
<dbReference type="Proteomes" id="UP000299102">
    <property type="component" value="Unassembled WGS sequence"/>
</dbReference>
<feature type="compositionally biased region" description="Basic and acidic residues" evidence="1">
    <location>
        <begin position="114"/>
        <end position="127"/>
    </location>
</feature>
<name>A0A4C1TWT5_EUMVA</name>
<evidence type="ECO:0000256" key="1">
    <source>
        <dbReference type="SAM" id="MobiDB-lite"/>
    </source>
</evidence>
<protein>
    <submittedName>
        <fullName evidence="2">Uncharacterized protein</fullName>
    </submittedName>
</protein>
<comment type="caution">
    <text evidence="2">The sequence shown here is derived from an EMBL/GenBank/DDBJ whole genome shotgun (WGS) entry which is preliminary data.</text>
</comment>
<feature type="compositionally biased region" description="Basic and acidic residues" evidence="1">
    <location>
        <begin position="88"/>
        <end position="105"/>
    </location>
</feature>
<gene>
    <name evidence="2" type="ORF">EVAR_12976_1</name>
</gene>
<keyword evidence="3" id="KW-1185">Reference proteome</keyword>
<reference evidence="2 3" key="1">
    <citation type="journal article" date="2019" name="Commun. Biol.">
        <title>The bagworm genome reveals a unique fibroin gene that provides high tensile strength.</title>
        <authorList>
            <person name="Kono N."/>
            <person name="Nakamura H."/>
            <person name="Ohtoshi R."/>
            <person name="Tomita M."/>
            <person name="Numata K."/>
            <person name="Arakawa K."/>
        </authorList>
    </citation>
    <scope>NUCLEOTIDE SEQUENCE [LARGE SCALE GENOMIC DNA]</scope>
</reference>